<feature type="compositionally biased region" description="Basic and acidic residues" evidence="1">
    <location>
        <begin position="63"/>
        <end position="72"/>
    </location>
</feature>
<evidence type="ECO:0000313" key="2">
    <source>
        <dbReference type="EMBL" id="KPI45538.1"/>
    </source>
</evidence>
<reference evidence="2 3" key="1">
    <citation type="submission" date="2015-06" db="EMBL/GenBank/DDBJ databases">
        <title>Draft genome of the ant-associated black yeast Phialophora attae CBS 131958.</title>
        <authorList>
            <person name="Moreno L.F."/>
            <person name="Stielow B.J."/>
            <person name="de Hoog S."/>
            <person name="Vicente V.A."/>
            <person name="Weiss V.A."/>
            <person name="de Vries M."/>
            <person name="Cruz L.M."/>
            <person name="Souza E.M."/>
        </authorList>
    </citation>
    <scope>NUCLEOTIDE SEQUENCE [LARGE SCALE GENOMIC DNA]</scope>
    <source>
        <strain evidence="2 3">CBS 131958</strain>
    </source>
</reference>
<feature type="compositionally biased region" description="Polar residues" evidence="1">
    <location>
        <begin position="263"/>
        <end position="276"/>
    </location>
</feature>
<accession>A0A0N0NRV7</accession>
<evidence type="ECO:0000256" key="1">
    <source>
        <dbReference type="SAM" id="MobiDB-lite"/>
    </source>
</evidence>
<feature type="compositionally biased region" description="Polar residues" evidence="1">
    <location>
        <begin position="128"/>
        <end position="146"/>
    </location>
</feature>
<feature type="compositionally biased region" description="Polar residues" evidence="1">
    <location>
        <begin position="182"/>
        <end position="201"/>
    </location>
</feature>
<sequence length="500" mass="54505">MAPSFSAMRFRKQDRAAGQSLDYRYGDAGISAANEGATWVEWARGTSDTEDEPALSPVAASNEKQETREDTKASITITINLPWQRKSKRSSSLPPVRRKQVSSPVPQPEPQPSRVSNDIPRSRVASPEQDNGASFSPTFSHTNCSRAASAPKKPTSPLYTGTPALSILSPLTESFDYPETPRTVNSDMGTSFENSPSSPFKQSVFDDGEIGLRRYHPPSPKQVLARDSTIPNRASPKPQSVSPKLTRAASSQSQRMSPDLRRPSTSLSHRTSSKHSVTTDRETGRYSPPPSQAYTRRARSVEPTVQRRHCSDDDEHSAKHHYRRPTPQHLESSGSEADDDEGWPLTKAPSSIPVRTPSPKATQGTYKDIKNDYSGIRRVIEADSHCDRERDNPHSRAYAALNSHPPQGSTYQQPRAARSPSLSSSSTTPQLQSQAPLPPRPSTRLTDRSYSRSISQPGSAGSGVSMGAASLSDEGYFTAGDKEVQSGPQSLVPSGEDLWG</sequence>
<feature type="compositionally biased region" description="Low complexity" evidence="1">
    <location>
        <begin position="413"/>
        <end position="435"/>
    </location>
</feature>
<gene>
    <name evidence="2" type="ORF">AB675_735</name>
</gene>
<name>A0A0N0NRV7_9EURO</name>
<dbReference type="EMBL" id="LFJN01000001">
    <property type="protein sequence ID" value="KPI45538.1"/>
    <property type="molecule type" value="Genomic_DNA"/>
</dbReference>
<feature type="compositionally biased region" description="Polar residues" evidence="1">
    <location>
        <begin position="229"/>
        <end position="256"/>
    </location>
</feature>
<feature type="compositionally biased region" description="Low complexity" evidence="1">
    <location>
        <begin position="458"/>
        <end position="470"/>
    </location>
</feature>
<feature type="region of interest" description="Disordered" evidence="1">
    <location>
        <begin position="42"/>
        <end position="500"/>
    </location>
</feature>
<feature type="compositionally biased region" description="Basic and acidic residues" evidence="1">
    <location>
        <begin position="378"/>
        <end position="394"/>
    </location>
</feature>
<dbReference type="RefSeq" id="XP_018005501.1">
    <property type="nucleotide sequence ID" value="XM_018147721.1"/>
</dbReference>
<dbReference type="AlphaFoldDB" id="A0A0N0NRV7"/>
<keyword evidence="3" id="KW-1185">Reference proteome</keyword>
<dbReference type="VEuPathDB" id="FungiDB:AB675_735"/>
<dbReference type="GeneID" id="28739590"/>
<comment type="caution">
    <text evidence="2">The sequence shown here is derived from an EMBL/GenBank/DDBJ whole genome shotgun (WGS) entry which is preliminary data.</text>
</comment>
<proteinExistence type="predicted"/>
<protein>
    <submittedName>
        <fullName evidence="2">Uncharacterized protein</fullName>
    </submittedName>
</protein>
<organism evidence="2 3">
    <name type="scientific">Cyphellophora attinorum</name>
    <dbReference type="NCBI Taxonomy" id="1664694"/>
    <lineage>
        <taxon>Eukaryota</taxon>
        <taxon>Fungi</taxon>
        <taxon>Dikarya</taxon>
        <taxon>Ascomycota</taxon>
        <taxon>Pezizomycotina</taxon>
        <taxon>Eurotiomycetes</taxon>
        <taxon>Chaetothyriomycetidae</taxon>
        <taxon>Chaetothyriales</taxon>
        <taxon>Cyphellophoraceae</taxon>
        <taxon>Cyphellophora</taxon>
    </lineage>
</organism>
<dbReference type="Proteomes" id="UP000038010">
    <property type="component" value="Unassembled WGS sequence"/>
</dbReference>
<evidence type="ECO:0000313" key="3">
    <source>
        <dbReference type="Proteomes" id="UP000038010"/>
    </source>
</evidence>